<keyword evidence="2" id="KW-0805">Transcription regulation</keyword>
<organism evidence="7 8">
    <name type="scientific">Lutispora thermophila DSM 19022</name>
    <dbReference type="NCBI Taxonomy" id="1122184"/>
    <lineage>
        <taxon>Bacteria</taxon>
        <taxon>Bacillati</taxon>
        <taxon>Bacillota</taxon>
        <taxon>Clostridia</taxon>
        <taxon>Lutisporales</taxon>
        <taxon>Lutisporaceae</taxon>
        <taxon>Lutispora</taxon>
    </lineage>
</organism>
<reference evidence="7 8" key="1">
    <citation type="submission" date="2016-11" db="EMBL/GenBank/DDBJ databases">
        <authorList>
            <person name="Jaros S."/>
            <person name="Januszkiewicz K."/>
            <person name="Wedrychowicz H."/>
        </authorList>
    </citation>
    <scope>NUCLEOTIDE SEQUENCE [LARGE SCALE GENOMIC DNA]</scope>
    <source>
        <strain evidence="7 8">DSM 19022</strain>
    </source>
</reference>
<dbReference type="GO" id="GO:0003677">
    <property type="term" value="F:DNA binding"/>
    <property type="evidence" value="ECO:0007669"/>
    <property type="project" value="InterPro"/>
</dbReference>
<name>A0A1M6FQQ0_9FIRM</name>
<sequence length="197" mass="22860">MEEMEKLLVAKSKKGNIEAFEELISSYEKKTYNIAYRIMGNEEDAKDMAQEAFIKIYKSIENFREESSFSTWLYRIVTNVCLDELRKRKKANVIPLEMNVETDKGSAIIELSAEKETPEDIYEKVEKKELIQNAISSLAEDYKTVIILRDVQGFGYEEIATILNCSLGTVKSRINRARNLLKDKLKHQLELYEKKSV</sequence>
<keyword evidence="8" id="KW-1185">Reference proteome</keyword>
<proteinExistence type="inferred from homology"/>
<dbReference type="OrthoDB" id="9784984at2"/>
<dbReference type="STRING" id="1122184.SAMN02745176_02038"/>
<gene>
    <name evidence="7" type="ORF">SAMN02745176_02038</name>
</gene>
<evidence type="ECO:0000256" key="2">
    <source>
        <dbReference type="ARBA" id="ARBA00023015"/>
    </source>
</evidence>
<dbReference type="Pfam" id="PF08281">
    <property type="entry name" value="Sigma70_r4_2"/>
    <property type="match status" value="1"/>
</dbReference>
<evidence type="ECO:0000313" key="7">
    <source>
        <dbReference type="EMBL" id="SHI99949.1"/>
    </source>
</evidence>
<dbReference type="InterPro" id="IPR013324">
    <property type="entry name" value="RNA_pol_sigma_r3/r4-like"/>
</dbReference>
<evidence type="ECO:0000256" key="4">
    <source>
        <dbReference type="ARBA" id="ARBA00023163"/>
    </source>
</evidence>
<dbReference type="PANTHER" id="PTHR43133">
    <property type="entry name" value="RNA POLYMERASE ECF-TYPE SIGMA FACTO"/>
    <property type="match status" value="1"/>
</dbReference>
<evidence type="ECO:0000256" key="3">
    <source>
        <dbReference type="ARBA" id="ARBA00023082"/>
    </source>
</evidence>
<comment type="similarity">
    <text evidence="1">Belongs to the sigma-70 factor family. ECF subfamily.</text>
</comment>
<dbReference type="Gene3D" id="1.10.10.10">
    <property type="entry name" value="Winged helix-like DNA-binding domain superfamily/Winged helix DNA-binding domain"/>
    <property type="match status" value="1"/>
</dbReference>
<dbReference type="InterPro" id="IPR007627">
    <property type="entry name" value="RNA_pol_sigma70_r2"/>
</dbReference>
<protein>
    <submittedName>
        <fullName evidence="7">RNA polymerase, sigma-24 subunit, RpoE</fullName>
    </submittedName>
</protein>
<keyword evidence="3" id="KW-0731">Sigma factor</keyword>
<dbReference type="Proteomes" id="UP000184442">
    <property type="component" value="Unassembled WGS sequence"/>
</dbReference>
<dbReference type="EMBL" id="FQZS01000013">
    <property type="protein sequence ID" value="SHI99949.1"/>
    <property type="molecule type" value="Genomic_DNA"/>
</dbReference>
<dbReference type="Pfam" id="PF04542">
    <property type="entry name" value="Sigma70_r2"/>
    <property type="match status" value="1"/>
</dbReference>
<evidence type="ECO:0000259" key="6">
    <source>
        <dbReference type="Pfam" id="PF08281"/>
    </source>
</evidence>
<dbReference type="PANTHER" id="PTHR43133:SF51">
    <property type="entry name" value="RNA POLYMERASE SIGMA FACTOR"/>
    <property type="match status" value="1"/>
</dbReference>
<dbReference type="CDD" id="cd06171">
    <property type="entry name" value="Sigma70_r4"/>
    <property type="match status" value="1"/>
</dbReference>
<dbReference type="InterPro" id="IPR039425">
    <property type="entry name" value="RNA_pol_sigma-70-like"/>
</dbReference>
<evidence type="ECO:0000259" key="5">
    <source>
        <dbReference type="Pfam" id="PF04542"/>
    </source>
</evidence>
<dbReference type="InterPro" id="IPR036388">
    <property type="entry name" value="WH-like_DNA-bd_sf"/>
</dbReference>
<accession>A0A1M6FQQ0</accession>
<evidence type="ECO:0000256" key="1">
    <source>
        <dbReference type="ARBA" id="ARBA00010641"/>
    </source>
</evidence>
<dbReference type="RefSeq" id="WP_073026103.1">
    <property type="nucleotide sequence ID" value="NZ_FQZS01000013.1"/>
</dbReference>
<dbReference type="SUPFAM" id="SSF88659">
    <property type="entry name" value="Sigma3 and sigma4 domains of RNA polymerase sigma factors"/>
    <property type="match status" value="1"/>
</dbReference>
<feature type="domain" description="RNA polymerase sigma-70 region 2" evidence="5">
    <location>
        <begin position="23"/>
        <end position="90"/>
    </location>
</feature>
<dbReference type="InterPro" id="IPR013325">
    <property type="entry name" value="RNA_pol_sigma_r2"/>
</dbReference>
<dbReference type="SUPFAM" id="SSF88946">
    <property type="entry name" value="Sigma2 domain of RNA polymerase sigma factors"/>
    <property type="match status" value="1"/>
</dbReference>
<dbReference type="GO" id="GO:0006352">
    <property type="term" value="P:DNA-templated transcription initiation"/>
    <property type="evidence" value="ECO:0007669"/>
    <property type="project" value="InterPro"/>
</dbReference>
<dbReference type="InterPro" id="IPR013249">
    <property type="entry name" value="RNA_pol_sigma70_r4_t2"/>
</dbReference>
<evidence type="ECO:0000313" key="8">
    <source>
        <dbReference type="Proteomes" id="UP000184442"/>
    </source>
</evidence>
<dbReference type="Gene3D" id="1.10.1740.10">
    <property type="match status" value="1"/>
</dbReference>
<dbReference type="GO" id="GO:0016987">
    <property type="term" value="F:sigma factor activity"/>
    <property type="evidence" value="ECO:0007669"/>
    <property type="project" value="UniProtKB-KW"/>
</dbReference>
<dbReference type="AlphaFoldDB" id="A0A1M6FQQ0"/>
<keyword evidence="4" id="KW-0804">Transcription</keyword>
<dbReference type="NCBIfam" id="TIGR02937">
    <property type="entry name" value="sigma70-ECF"/>
    <property type="match status" value="1"/>
</dbReference>
<feature type="domain" description="RNA polymerase sigma factor 70 region 4 type 2" evidence="6">
    <location>
        <begin position="129"/>
        <end position="179"/>
    </location>
</feature>
<dbReference type="InterPro" id="IPR014284">
    <property type="entry name" value="RNA_pol_sigma-70_dom"/>
</dbReference>